<evidence type="ECO:0000256" key="7">
    <source>
        <dbReference type="ARBA" id="ARBA00022692"/>
    </source>
</evidence>
<dbReference type="Gene3D" id="1.10.287.130">
    <property type="match status" value="1"/>
</dbReference>
<dbReference type="SMART" id="SM00091">
    <property type="entry name" value="PAS"/>
    <property type="match status" value="1"/>
</dbReference>
<dbReference type="SUPFAM" id="SSF55785">
    <property type="entry name" value="PYP-like sensor domain (PAS domain)"/>
    <property type="match status" value="1"/>
</dbReference>
<protein>
    <recommendedName>
        <fullName evidence="3">histidine kinase</fullName>
        <ecNumber evidence="3">2.7.13.3</ecNumber>
    </recommendedName>
</protein>
<dbReference type="InterPro" id="IPR013767">
    <property type="entry name" value="PAS_fold"/>
</dbReference>
<dbReference type="Pfam" id="PF02518">
    <property type="entry name" value="HATPase_c"/>
    <property type="match status" value="1"/>
</dbReference>
<dbReference type="InterPro" id="IPR016120">
    <property type="entry name" value="Sig_transdc_His_kin_SpoOB"/>
</dbReference>
<reference evidence="16" key="1">
    <citation type="journal article" date="2019" name="Int. J. Syst. Evol. Microbiol.">
        <title>The Global Catalogue of Microorganisms (GCM) 10K type strain sequencing project: providing services to taxonomists for standard genome sequencing and annotation.</title>
        <authorList>
            <consortium name="The Broad Institute Genomics Platform"/>
            <consortium name="The Broad Institute Genome Sequencing Center for Infectious Disease"/>
            <person name="Wu L."/>
            <person name="Ma J."/>
        </authorList>
    </citation>
    <scope>NUCLEOTIDE SEQUENCE [LARGE SCALE GENOMIC DNA]</scope>
    <source>
        <strain evidence="16">CGMCC 4.7405</strain>
    </source>
</reference>
<proteinExistence type="predicted"/>
<dbReference type="SUPFAM" id="SSF103190">
    <property type="entry name" value="Sensory domain-like"/>
    <property type="match status" value="1"/>
</dbReference>
<dbReference type="SUPFAM" id="SSF55874">
    <property type="entry name" value="ATPase domain of HSP90 chaperone/DNA topoisomerase II/histidine kinase"/>
    <property type="match status" value="1"/>
</dbReference>
<dbReference type="Gene3D" id="3.30.565.10">
    <property type="entry name" value="Histidine kinase-like ATPase, C-terminal domain"/>
    <property type="match status" value="1"/>
</dbReference>
<evidence type="ECO:0000256" key="6">
    <source>
        <dbReference type="ARBA" id="ARBA00022679"/>
    </source>
</evidence>
<keyword evidence="12" id="KW-0902">Two-component regulatory system</keyword>
<keyword evidence="8" id="KW-0547">Nucleotide-binding</keyword>
<dbReference type="Proteomes" id="UP001595690">
    <property type="component" value="Unassembled WGS sequence"/>
</dbReference>
<dbReference type="InterPro" id="IPR052162">
    <property type="entry name" value="Sensor_kinase/Photoreceptor"/>
</dbReference>
<evidence type="ECO:0000256" key="9">
    <source>
        <dbReference type="ARBA" id="ARBA00022777"/>
    </source>
</evidence>
<dbReference type="InterPro" id="IPR029151">
    <property type="entry name" value="Sensor-like_sf"/>
</dbReference>
<organism evidence="15 16">
    <name type="scientific">Lentzea rhizosphaerae</name>
    <dbReference type="NCBI Taxonomy" id="2041025"/>
    <lineage>
        <taxon>Bacteria</taxon>
        <taxon>Bacillati</taxon>
        <taxon>Actinomycetota</taxon>
        <taxon>Actinomycetes</taxon>
        <taxon>Pseudonocardiales</taxon>
        <taxon>Pseudonocardiaceae</taxon>
        <taxon>Lentzea</taxon>
    </lineage>
</organism>
<evidence type="ECO:0000256" key="3">
    <source>
        <dbReference type="ARBA" id="ARBA00012438"/>
    </source>
</evidence>
<keyword evidence="16" id="KW-1185">Reference proteome</keyword>
<evidence type="ECO:0000259" key="14">
    <source>
        <dbReference type="PROSITE" id="PS50109"/>
    </source>
</evidence>
<comment type="subcellular location">
    <subcellularLocation>
        <location evidence="2">Cell membrane</location>
        <topology evidence="2">Multi-pass membrane protein</topology>
    </subcellularLocation>
</comment>
<dbReference type="InterPro" id="IPR033463">
    <property type="entry name" value="sCache_3"/>
</dbReference>
<dbReference type="InterPro" id="IPR004358">
    <property type="entry name" value="Sig_transdc_His_kin-like_C"/>
</dbReference>
<evidence type="ECO:0000256" key="12">
    <source>
        <dbReference type="ARBA" id="ARBA00023012"/>
    </source>
</evidence>
<keyword evidence="13" id="KW-0472">Membrane</keyword>
<dbReference type="Pfam" id="PF17203">
    <property type="entry name" value="sCache_3_2"/>
    <property type="match status" value="1"/>
</dbReference>
<evidence type="ECO:0000256" key="5">
    <source>
        <dbReference type="ARBA" id="ARBA00022553"/>
    </source>
</evidence>
<comment type="caution">
    <text evidence="15">The sequence shown here is derived from an EMBL/GenBank/DDBJ whole genome shotgun (WGS) entry which is preliminary data.</text>
</comment>
<name>A0ABV8BSS2_9PSEU</name>
<dbReference type="EC" id="2.7.13.3" evidence="3"/>
<dbReference type="SUPFAM" id="SSF55890">
    <property type="entry name" value="Sporulation response regulatory protein Spo0B"/>
    <property type="match status" value="1"/>
</dbReference>
<evidence type="ECO:0000256" key="11">
    <source>
        <dbReference type="ARBA" id="ARBA00022989"/>
    </source>
</evidence>
<dbReference type="InterPro" id="IPR003594">
    <property type="entry name" value="HATPase_dom"/>
</dbReference>
<accession>A0ABV8BSS2</accession>
<dbReference type="SMART" id="SM00387">
    <property type="entry name" value="HATPase_c"/>
    <property type="match status" value="1"/>
</dbReference>
<dbReference type="GO" id="GO:0005524">
    <property type="term" value="F:ATP binding"/>
    <property type="evidence" value="ECO:0007669"/>
    <property type="project" value="UniProtKB-KW"/>
</dbReference>
<evidence type="ECO:0000256" key="2">
    <source>
        <dbReference type="ARBA" id="ARBA00004651"/>
    </source>
</evidence>
<evidence type="ECO:0000313" key="15">
    <source>
        <dbReference type="EMBL" id="MFC3892365.1"/>
    </source>
</evidence>
<dbReference type="PRINTS" id="PR00344">
    <property type="entry name" value="BCTRLSENSOR"/>
</dbReference>
<keyword evidence="9" id="KW-0418">Kinase</keyword>
<dbReference type="PANTHER" id="PTHR43304:SF1">
    <property type="entry name" value="PAC DOMAIN-CONTAINING PROTEIN"/>
    <property type="match status" value="1"/>
</dbReference>
<keyword evidence="11" id="KW-1133">Transmembrane helix</keyword>
<dbReference type="InterPro" id="IPR000014">
    <property type="entry name" value="PAS"/>
</dbReference>
<keyword evidence="6" id="KW-0808">Transferase</keyword>
<evidence type="ECO:0000256" key="1">
    <source>
        <dbReference type="ARBA" id="ARBA00000085"/>
    </source>
</evidence>
<evidence type="ECO:0000256" key="13">
    <source>
        <dbReference type="ARBA" id="ARBA00023136"/>
    </source>
</evidence>
<dbReference type="InterPro" id="IPR036890">
    <property type="entry name" value="HATPase_C_sf"/>
</dbReference>
<keyword evidence="7" id="KW-0812">Transmembrane</keyword>
<keyword evidence="10 15" id="KW-0067">ATP-binding</keyword>
<dbReference type="Gene3D" id="3.30.450.20">
    <property type="entry name" value="PAS domain"/>
    <property type="match status" value="2"/>
</dbReference>
<evidence type="ECO:0000313" key="16">
    <source>
        <dbReference type="Proteomes" id="UP001595690"/>
    </source>
</evidence>
<evidence type="ECO:0000256" key="10">
    <source>
        <dbReference type="ARBA" id="ARBA00022840"/>
    </source>
</evidence>
<sequence length="513" mass="54928">MRRRRSLASQLLAWQLVVVTLLLCAVGALTVVQTGSNFRSNEERRMLSVAETVAANSLVQEQMGNWRLLAAPAETARSLSGASYVLILNDKRLVIASPVPDQIGSTLDTRTTALEGRSWTGTVGDSIEAHVPVFDPVSRRVNGMVIAGAQDQGVFAGVLQQPVDLLRYLAIALLIGVTGSLLLARRVKNQTLGLEPHEITALVENREALLHGIREGVVGLDGQNRITLVNDHARDLLALPEDAVGRSVEELELNDRLRDVLTGRATGVDQLVLRQGVVLTLNRMPIAGGEGAVVTLRDRTELLALQHELDASQHATDTLRAQAHEFANRLHTIAGLIALKEYDEVTNYIHQISSAQDQWRAEVSSSIGDPAVAALLIAKASLAAERGTALRMGPDSVLGRVDEALSADLVMVLGNLVDNALDALSSLSASNGAGKWIEVGVMQLDDEVQVVVRDSGPGVAPELAEEVFRHGFTTKAASHGERGLGLALIRRACLRRGGSVSVSGSVFTARLPW</sequence>
<dbReference type="InterPro" id="IPR035965">
    <property type="entry name" value="PAS-like_dom_sf"/>
</dbReference>
<dbReference type="Pfam" id="PF14689">
    <property type="entry name" value="SPOB_a"/>
    <property type="match status" value="1"/>
</dbReference>
<gene>
    <name evidence="15" type="ORF">ACFOWZ_12860</name>
</gene>
<evidence type="ECO:0000256" key="8">
    <source>
        <dbReference type="ARBA" id="ARBA00022741"/>
    </source>
</evidence>
<dbReference type="Pfam" id="PF00989">
    <property type="entry name" value="PAS"/>
    <property type="match status" value="1"/>
</dbReference>
<evidence type="ECO:0000256" key="4">
    <source>
        <dbReference type="ARBA" id="ARBA00022475"/>
    </source>
</evidence>
<dbReference type="InterPro" id="IPR005467">
    <property type="entry name" value="His_kinase_dom"/>
</dbReference>
<dbReference type="InterPro" id="IPR039506">
    <property type="entry name" value="SPOB_a"/>
</dbReference>
<dbReference type="EMBL" id="JBHRZI010000011">
    <property type="protein sequence ID" value="MFC3892365.1"/>
    <property type="molecule type" value="Genomic_DNA"/>
</dbReference>
<feature type="domain" description="Histidine kinase" evidence="14">
    <location>
        <begin position="409"/>
        <end position="513"/>
    </location>
</feature>
<dbReference type="PANTHER" id="PTHR43304">
    <property type="entry name" value="PHYTOCHROME-LIKE PROTEIN CPH1"/>
    <property type="match status" value="1"/>
</dbReference>
<keyword evidence="5" id="KW-0597">Phosphoprotein</keyword>
<comment type="catalytic activity">
    <reaction evidence="1">
        <text>ATP + protein L-histidine = ADP + protein N-phospho-L-histidine.</text>
        <dbReference type="EC" id="2.7.13.3"/>
    </reaction>
</comment>
<dbReference type="PROSITE" id="PS50109">
    <property type="entry name" value="HIS_KIN"/>
    <property type="match status" value="1"/>
</dbReference>
<dbReference type="RefSeq" id="WP_382372098.1">
    <property type="nucleotide sequence ID" value="NZ_JBHRZI010000011.1"/>
</dbReference>
<keyword evidence="4" id="KW-1003">Cell membrane</keyword>